<sequence>MFRDIFTNLIERKFKLIRQKNVFVTETKNQSADDKNIILAPSGRKVWKAKIPLLNLKEYRNKIEELKY</sequence>
<accession>A0ABQ9FHI4</accession>
<keyword evidence="2" id="KW-1185">Reference proteome</keyword>
<name>A0ABQ9FHI4_TEGGR</name>
<proteinExistence type="predicted"/>
<evidence type="ECO:0000313" key="2">
    <source>
        <dbReference type="Proteomes" id="UP001217089"/>
    </source>
</evidence>
<organism evidence="1 2">
    <name type="scientific">Tegillarca granosa</name>
    <name type="common">Malaysian cockle</name>
    <name type="synonym">Anadara granosa</name>
    <dbReference type="NCBI Taxonomy" id="220873"/>
    <lineage>
        <taxon>Eukaryota</taxon>
        <taxon>Metazoa</taxon>
        <taxon>Spiralia</taxon>
        <taxon>Lophotrochozoa</taxon>
        <taxon>Mollusca</taxon>
        <taxon>Bivalvia</taxon>
        <taxon>Autobranchia</taxon>
        <taxon>Pteriomorphia</taxon>
        <taxon>Arcoida</taxon>
        <taxon>Arcoidea</taxon>
        <taxon>Arcidae</taxon>
        <taxon>Tegillarca</taxon>
    </lineage>
</organism>
<evidence type="ECO:0000313" key="1">
    <source>
        <dbReference type="EMBL" id="KAJ8315745.1"/>
    </source>
</evidence>
<comment type="caution">
    <text evidence="1">The sequence shown here is derived from an EMBL/GenBank/DDBJ whole genome shotgun (WGS) entry which is preliminary data.</text>
</comment>
<dbReference type="Proteomes" id="UP001217089">
    <property type="component" value="Unassembled WGS sequence"/>
</dbReference>
<gene>
    <name evidence="1" type="ORF">KUTeg_007895</name>
</gene>
<dbReference type="EMBL" id="JARBDR010000337">
    <property type="protein sequence ID" value="KAJ8315745.1"/>
    <property type="molecule type" value="Genomic_DNA"/>
</dbReference>
<reference evidence="1 2" key="1">
    <citation type="submission" date="2022-12" db="EMBL/GenBank/DDBJ databases">
        <title>Chromosome-level genome of Tegillarca granosa.</title>
        <authorList>
            <person name="Kim J."/>
        </authorList>
    </citation>
    <scope>NUCLEOTIDE SEQUENCE [LARGE SCALE GENOMIC DNA]</scope>
    <source>
        <strain evidence="1">Teg-2019</strain>
        <tissue evidence="1">Adductor muscle</tissue>
    </source>
</reference>
<protein>
    <submittedName>
        <fullName evidence="1">Uncharacterized protein</fullName>
    </submittedName>
</protein>